<dbReference type="AlphaFoldDB" id="A0A7W9UIV4"/>
<sequence length="259" mass="27842">MSATRHSGLRVRDADRVDACALIDAARDDGQLTEDEHGERTAAALRAKTFGDLDKLIGDLQIPRNLVRSAVVNPSRRRRSRRWVPAVAAVVAAAAGGALVGFATTDHPGSSPSHLPDLTTAQGIETFLADYRAHFGELMVDEVTLHPEFASFERAAPGGTQRFTYRGNFDDSYVTTRDQDARPFDLGTLDMSVLARYLAGAPRTVGVPGGAITHLSVERSTDLPDKAPIVSVYAKDTGDSGYLQLTPAGEPLYVVLAKR</sequence>
<evidence type="ECO:0000313" key="4">
    <source>
        <dbReference type="Proteomes" id="UP000540412"/>
    </source>
</evidence>
<dbReference type="RefSeq" id="WP_040751448.1">
    <property type="nucleotide sequence ID" value="NZ_JACHIT010000001.1"/>
</dbReference>
<keyword evidence="1" id="KW-0812">Transmembrane</keyword>
<gene>
    <name evidence="3" type="ORF">BJY24_002982</name>
</gene>
<dbReference type="Pfam" id="PF08044">
    <property type="entry name" value="DUF1707"/>
    <property type="match status" value="1"/>
</dbReference>
<proteinExistence type="predicted"/>
<reference evidence="3 4" key="1">
    <citation type="submission" date="2020-08" db="EMBL/GenBank/DDBJ databases">
        <title>Sequencing the genomes of 1000 actinobacteria strains.</title>
        <authorList>
            <person name="Klenk H.-P."/>
        </authorList>
    </citation>
    <scope>NUCLEOTIDE SEQUENCE [LARGE SCALE GENOMIC DNA]</scope>
    <source>
        <strain evidence="3 4">DSM 43582</strain>
    </source>
</reference>
<dbReference type="Proteomes" id="UP000540412">
    <property type="component" value="Unassembled WGS sequence"/>
</dbReference>
<keyword evidence="1" id="KW-0472">Membrane</keyword>
<name>A0A7W9UIV4_9NOCA</name>
<organism evidence="3 4">
    <name type="scientific">Nocardia transvalensis</name>
    <dbReference type="NCBI Taxonomy" id="37333"/>
    <lineage>
        <taxon>Bacteria</taxon>
        <taxon>Bacillati</taxon>
        <taxon>Actinomycetota</taxon>
        <taxon>Actinomycetes</taxon>
        <taxon>Mycobacteriales</taxon>
        <taxon>Nocardiaceae</taxon>
        <taxon>Nocardia</taxon>
    </lineage>
</organism>
<dbReference type="PANTHER" id="PTHR40763:SF4">
    <property type="entry name" value="DUF1707 DOMAIN-CONTAINING PROTEIN"/>
    <property type="match status" value="1"/>
</dbReference>
<evidence type="ECO:0000313" key="3">
    <source>
        <dbReference type="EMBL" id="MBB5914115.1"/>
    </source>
</evidence>
<feature type="domain" description="DUF1707" evidence="2">
    <location>
        <begin position="9"/>
        <end position="61"/>
    </location>
</feature>
<dbReference type="PANTHER" id="PTHR40763">
    <property type="entry name" value="MEMBRANE PROTEIN-RELATED"/>
    <property type="match status" value="1"/>
</dbReference>
<dbReference type="InterPro" id="IPR012551">
    <property type="entry name" value="DUF1707_SHOCT-like"/>
</dbReference>
<protein>
    <recommendedName>
        <fullName evidence="2">DUF1707 domain-containing protein</fullName>
    </recommendedName>
</protein>
<evidence type="ECO:0000256" key="1">
    <source>
        <dbReference type="SAM" id="Phobius"/>
    </source>
</evidence>
<feature type="transmembrane region" description="Helical" evidence="1">
    <location>
        <begin position="83"/>
        <end position="103"/>
    </location>
</feature>
<keyword evidence="1" id="KW-1133">Transmembrane helix</keyword>
<evidence type="ECO:0000259" key="2">
    <source>
        <dbReference type="Pfam" id="PF08044"/>
    </source>
</evidence>
<comment type="caution">
    <text evidence="3">The sequence shown here is derived from an EMBL/GenBank/DDBJ whole genome shotgun (WGS) entry which is preliminary data.</text>
</comment>
<keyword evidence="4" id="KW-1185">Reference proteome</keyword>
<dbReference type="EMBL" id="JACHIT010000001">
    <property type="protein sequence ID" value="MBB5914115.1"/>
    <property type="molecule type" value="Genomic_DNA"/>
</dbReference>
<accession>A0A7W9UIV4</accession>